<keyword evidence="4" id="KW-0732">Signal</keyword>
<feature type="transmembrane region" description="Helical" evidence="11">
    <location>
        <begin position="179"/>
        <end position="202"/>
    </location>
</feature>
<keyword evidence="13" id="KW-1185">Reference proteome</keyword>
<name>A0AAW1YC81_RUBAR</name>
<evidence type="ECO:0000256" key="8">
    <source>
        <dbReference type="ARBA" id="ARBA00023278"/>
    </source>
</evidence>
<dbReference type="InterPro" id="IPR039281">
    <property type="entry name" value="AGP3/12/13/14/21"/>
</dbReference>
<dbReference type="Proteomes" id="UP001457282">
    <property type="component" value="Unassembled WGS sequence"/>
</dbReference>
<sequence>MCAPQTHVLGRSARTKDAKANVLEHAREKNISSSRIKSHPTPVVSVRFKLVLNSLSFSNNPRVDLPLGLESQTRKTHASSLVLVRSARAAPKYPRARYKYHHYGPFTLPLAFVNLSLPLHIKNPRFTEQKKASHFPTKTMAGSKAPVMALMAVFVIVISLAGAAQAAEAPAPSPTSPAASISPSFISACIAAATALVFGSALRV</sequence>
<dbReference type="PANTHER" id="PTHR34114:SF3">
    <property type="entry name" value="OS01G0559750 PROTEIN"/>
    <property type="match status" value="1"/>
</dbReference>
<keyword evidence="3" id="KW-0336">GPI-anchor</keyword>
<organism evidence="12 13">
    <name type="scientific">Rubus argutus</name>
    <name type="common">Southern blackberry</name>
    <dbReference type="NCBI Taxonomy" id="59490"/>
    <lineage>
        <taxon>Eukaryota</taxon>
        <taxon>Viridiplantae</taxon>
        <taxon>Streptophyta</taxon>
        <taxon>Embryophyta</taxon>
        <taxon>Tracheophyta</taxon>
        <taxon>Spermatophyta</taxon>
        <taxon>Magnoliopsida</taxon>
        <taxon>eudicotyledons</taxon>
        <taxon>Gunneridae</taxon>
        <taxon>Pentapetalae</taxon>
        <taxon>rosids</taxon>
        <taxon>fabids</taxon>
        <taxon>Rosales</taxon>
        <taxon>Rosaceae</taxon>
        <taxon>Rosoideae</taxon>
        <taxon>Rosoideae incertae sedis</taxon>
        <taxon>Rubus</taxon>
    </lineage>
</organism>
<evidence type="ECO:0000256" key="1">
    <source>
        <dbReference type="ARBA" id="ARBA00004589"/>
    </source>
</evidence>
<gene>
    <name evidence="12" type="ORF">M0R45_011780</name>
</gene>
<keyword evidence="5" id="KW-0654">Proteoglycan</keyword>
<evidence type="ECO:0000256" key="7">
    <source>
        <dbReference type="ARBA" id="ARBA00023180"/>
    </source>
</evidence>
<dbReference type="GO" id="GO:0012505">
    <property type="term" value="C:endomembrane system"/>
    <property type="evidence" value="ECO:0007669"/>
    <property type="project" value="UniProtKB-SubCell"/>
</dbReference>
<dbReference type="AlphaFoldDB" id="A0AAW1YC81"/>
<evidence type="ECO:0000256" key="11">
    <source>
        <dbReference type="SAM" id="Phobius"/>
    </source>
</evidence>
<keyword evidence="6 11" id="KW-0472">Membrane</keyword>
<keyword evidence="9" id="KW-0449">Lipoprotein</keyword>
<protein>
    <submittedName>
        <fullName evidence="12">Uncharacterized protein</fullName>
    </submittedName>
</protein>
<dbReference type="PANTHER" id="PTHR34114">
    <property type="entry name" value="ARABINOGALACTAN PEPTIDE 1"/>
    <property type="match status" value="1"/>
</dbReference>
<keyword evidence="8" id="KW-0379">Hydroxylation</keyword>
<dbReference type="EMBL" id="JBEDUW010000002">
    <property type="protein sequence ID" value="KAK9946311.1"/>
    <property type="molecule type" value="Genomic_DNA"/>
</dbReference>
<keyword evidence="11" id="KW-0812">Transmembrane</keyword>
<evidence type="ECO:0000256" key="10">
    <source>
        <dbReference type="ARBA" id="ARBA00037868"/>
    </source>
</evidence>
<feature type="transmembrane region" description="Helical" evidence="11">
    <location>
        <begin position="147"/>
        <end position="167"/>
    </location>
</feature>
<comment type="caution">
    <text evidence="12">The sequence shown here is derived from an EMBL/GenBank/DDBJ whole genome shotgun (WGS) entry which is preliminary data.</text>
</comment>
<evidence type="ECO:0000256" key="5">
    <source>
        <dbReference type="ARBA" id="ARBA00022974"/>
    </source>
</evidence>
<reference evidence="12 13" key="1">
    <citation type="journal article" date="2023" name="G3 (Bethesda)">
        <title>A chromosome-length genome assembly and annotation of blackberry (Rubus argutus, cv. 'Hillquist').</title>
        <authorList>
            <person name="Bruna T."/>
            <person name="Aryal R."/>
            <person name="Dudchenko O."/>
            <person name="Sargent D.J."/>
            <person name="Mead D."/>
            <person name="Buti M."/>
            <person name="Cavallini A."/>
            <person name="Hytonen T."/>
            <person name="Andres J."/>
            <person name="Pham M."/>
            <person name="Weisz D."/>
            <person name="Mascagni F."/>
            <person name="Usai G."/>
            <person name="Natali L."/>
            <person name="Bassil N."/>
            <person name="Fernandez G.E."/>
            <person name="Lomsadze A."/>
            <person name="Armour M."/>
            <person name="Olukolu B."/>
            <person name="Poorten T."/>
            <person name="Britton C."/>
            <person name="Davik J."/>
            <person name="Ashrafi H."/>
            <person name="Aiden E.L."/>
            <person name="Borodovsky M."/>
            <person name="Worthington M."/>
        </authorList>
    </citation>
    <scope>NUCLEOTIDE SEQUENCE [LARGE SCALE GENOMIC DNA]</scope>
    <source>
        <strain evidence="12">PI 553951</strain>
    </source>
</reference>
<evidence type="ECO:0000256" key="9">
    <source>
        <dbReference type="ARBA" id="ARBA00023288"/>
    </source>
</evidence>
<dbReference type="GO" id="GO:0098552">
    <property type="term" value="C:side of membrane"/>
    <property type="evidence" value="ECO:0007669"/>
    <property type="project" value="UniProtKB-KW"/>
</dbReference>
<keyword evidence="7" id="KW-0325">Glycoprotein</keyword>
<keyword evidence="11" id="KW-1133">Transmembrane helix</keyword>
<evidence type="ECO:0000256" key="3">
    <source>
        <dbReference type="ARBA" id="ARBA00022622"/>
    </source>
</evidence>
<evidence type="ECO:0000313" key="13">
    <source>
        <dbReference type="Proteomes" id="UP001457282"/>
    </source>
</evidence>
<comment type="similarity">
    <text evidence="2">Belongs to the AG-peptide AGP family.</text>
</comment>
<evidence type="ECO:0000256" key="6">
    <source>
        <dbReference type="ARBA" id="ARBA00023136"/>
    </source>
</evidence>
<evidence type="ECO:0000313" key="12">
    <source>
        <dbReference type="EMBL" id="KAK9946311.1"/>
    </source>
</evidence>
<accession>A0AAW1YC81</accession>
<evidence type="ECO:0000256" key="2">
    <source>
        <dbReference type="ARBA" id="ARBA00005835"/>
    </source>
</evidence>
<evidence type="ECO:0000256" key="4">
    <source>
        <dbReference type="ARBA" id="ARBA00022729"/>
    </source>
</evidence>
<proteinExistence type="inferred from homology"/>
<comment type="subcellular location">
    <subcellularLocation>
        <location evidence="10">Endomembrane system</location>
        <topology evidence="10">Lipid-anchor</topology>
    </subcellularLocation>
    <subcellularLocation>
        <location evidence="1">Membrane</location>
        <topology evidence="1">Lipid-anchor</topology>
        <topology evidence="1">GPI-anchor</topology>
    </subcellularLocation>
</comment>